<dbReference type="Proteomes" id="UP000036987">
    <property type="component" value="Unassembled WGS sequence"/>
</dbReference>
<comment type="caution">
    <text evidence="2">The sequence shown here is derived from an EMBL/GenBank/DDBJ whole genome shotgun (WGS) entry which is preliminary data.</text>
</comment>
<dbReference type="InterPro" id="IPR005479">
    <property type="entry name" value="CPAse_ATP-bd"/>
</dbReference>
<organism evidence="2 3">
    <name type="scientific">Zostera marina</name>
    <name type="common">Eelgrass</name>
    <dbReference type="NCBI Taxonomy" id="29655"/>
    <lineage>
        <taxon>Eukaryota</taxon>
        <taxon>Viridiplantae</taxon>
        <taxon>Streptophyta</taxon>
        <taxon>Embryophyta</taxon>
        <taxon>Tracheophyta</taxon>
        <taxon>Spermatophyta</taxon>
        <taxon>Magnoliopsida</taxon>
        <taxon>Liliopsida</taxon>
        <taxon>Zosteraceae</taxon>
        <taxon>Zostera</taxon>
    </lineage>
</organism>
<dbReference type="EMBL" id="LFYR01001219">
    <property type="protein sequence ID" value="KMZ63516.1"/>
    <property type="molecule type" value="Genomic_DNA"/>
</dbReference>
<dbReference type="Pfam" id="PF02786">
    <property type="entry name" value="CPSase_L_D2"/>
    <property type="match status" value="1"/>
</dbReference>
<name>A0A0K9P391_ZOSMR</name>
<evidence type="ECO:0000313" key="3">
    <source>
        <dbReference type="Proteomes" id="UP000036987"/>
    </source>
</evidence>
<dbReference type="InterPro" id="IPR013815">
    <property type="entry name" value="ATP_grasp_subdomain_1"/>
</dbReference>
<protein>
    <submittedName>
        <fullName evidence="2">Biotin carboxylase 1, chloroplastic</fullName>
    </submittedName>
</protein>
<dbReference type="OrthoDB" id="196847at2759"/>
<dbReference type="GO" id="GO:0005524">
    <property type="term" value="F:ATP binding"/>
    <property type="evidence" value="ECO:0007669"/>
    <property type="project" value="InterPro"/>
</dbReference>
<feature type="non-terminal residue" evidence="2">
    <location>
        <position position="27"/>
    </location>
</feature>
<keyword evidence="3" id="KW-1185">Reference proteome</keyword>
<evidence type="ECO:0000259" key="1">
    <source>
        <dbReference type="Pfam" id="PF02786"/>
    </source>
</evidence>
<sequence>MTKIGRHQSTEEAIKVASKIGYPVMIK</sequence>
<dbReference type="Gene3D" id="3.30.1490.20">
    <property type="entry name" value="ATP-grasp fold, A domain"/>
    <property type="match status" value="1"/>
</dbReference>
<proteinExistence type="predicted"/>
<feature type="domain" description="Carbamoyl phosphate synthase ATP-binding" evidence="1">
    <location>
        <begin position="6"/>
        <end position="27"/>
    </location>
</feature>
<accession>A0A0K9P391</accession>
<reference evidence="3" key="1">
    <citation type="journal article" date="2016" name="Nature">
        <title>The genome of the seagrass Zostera marina reveals angiosperm adaptation to the sea.</title>
        <authorList>
            <person name="Olsen J.L."/>
            <person name="Rouze P."/>
            <person name="Verhelst B."/>
            <person name="Lin Y.-C."/>
            <person name="Bayer T."/>
            <person name="Collen J."/>
            <person name="Dattolo E."/>
            <person name="De Paoli E."/>
            <person name="Dittami S."/>
            <person name="Maumus F."/>
            <person name="Michel G."/>
            <person name="Kersting A."/>
            <person name="Lauritano C."/>
            <person name="Lohaus R."/>
            <person name="Toepel M."/>
            <person name="Tonon T."/>
            <person name="Vanneste K."/>
            <person name="Amirebrahimi M."/>
            <person name="Brakel J."/>
            <person name="Bostroem C."/>
            <person name="Chovatia M."/>
            <person name="Grimwood J."/>
            <person name="Jenkins J.W."/>
            <person name="Jueterbock A."/>
            <person name="Mraz A."/>
            <person name="Stam W.T."/>
            <person name="Tice H."/>
            <person name="Bornberg-Bauer E."/>
            <person name="Green P.J."/>
            <person name="Pearson G.A."/>
            <person name="Procaccini G."/>
            <person name="Duarte C.M."/>
            <person name="Schmutz J."/>
            <person name="Reusch T.B.H."/>
            <person name="Van de Peer Y."/>
        </authorList>
    </citation>
    <scope>NUCLEOTIDE SEQUENCE [LARGE SCALE GENOMIC DNA]</scope>
    <source>
        <strain evidence="3">cv. Finnish</strain>
    </source>
</reference>
<dbReference type="AlphaFoldDB" id="A0A0K9P391"/>
<gene>
    <name evidence="2" type="ORF">ZOSMA_401G00250</name>
</gene>
<evidence type="ECO:0000313" key="2">
    <source>
        <dbReference type="EMBL" id="KMZ63516.1"/>
    </source>
</evidence>